<dbReference type="SMART" id="SM00342">
    <property type="entry name" value="HTH_ARAC"/>
    <property type="match status" value="1"/>
</dbReference>
<accession>A0A1M7HFR3</accession>
<evidence type="ECO:0000256" key="3">
    <source>
        <dbReference type="ARBA" id="ARBA00023163"/>
    </source>
</evidence>
<dbReference type="OrthoDB" id="636258at2"/>
<dbReference type="InterPro" id="IPR009057">
    <property type="entry name" value="Homeodomain-like_sf"/>
</dbReference>
<keyword evidence="6" id="KW-1185">Reference proteome</keyword>
<keyword evidence="2 5" id="KW-0238">DNA-binding</keyword>
<dbReference type="Pfam" id="PF12833">
    <property type="entry name" value="HTH_18"/>
    <property type="match status" value="1"/>
</dbReference>
<evidence type="ECO:0000256" key="1">
    <source>
        <dbReference type="ARBA" id="ARBA00023015"/>
    </source>
</evidence>
<gene>
    <name evidence="5" type="ORF">SAMN05444266_107209</name>
</gene>
<dbReference type="InterPro" id="IPR003313">
    <property type="entry name" value="AraC-bd"/>
</dbReference>
<dbReference type="SUPFAM" id="SSF51215">
    <property type="entry name" value="Regulatory protein AraC"/>
    <property type="match status" value="1"/>
</dbReference>
<dbReference type="GO" id="GO:0003700">
    <property type="term" value="F:DNA-binding transcription factor activity"/>
    <property type="evidence" value="ECO:0007669"/>
    <property type="project" value="InterPro"/>
</dbReference>
<dbReference type="InterPro" id="IPR014710">
    <property type="entry name" value="RmlC-like_jellyroll"/>
</dbReference>
<dbReference type="InterPro" id="IPR018062">
    <property type="entry name" value="HTH_AraC-typ_CS"/>
</dbReference>
<dbReference type="PROSITE" id="PS00041">
    <property type="entry name" value="HTH_ARAC_FAMILY_1"/>
    <property type="match status" value="1"/>
</dbReference>
<evidence type="ECO:0000313" key="5">
    <source>
        <dbReference type="EMBL" id="SHM26987.1"/>
    </source>
</evidence>
<dbReference type="GO" id="GO:0043565">
    <property type="term" value="F:sequence-specific DNA binding"/>
    <property type="evidence" value="ECO:0007669"/>
    <property type="project" value="InterPro"/>
</dbReference>
<protein>
    <submittedName>
        <fullName evidence="5">AraC-type DNA-binding protein</fullName>
    </submittedName>
</protein>
<dbReference type="SUPFAM" id="SSF46689">
    <property type="entry name" value="Homeodomain-like"/>
    <property type="match status" value="2"/>
</dbReference>
<sequence>MKRYIQHEYLRISHFTGKVWEHPVHNHNHFELIFVHQGEGLHCVSGVTVPYAHHALFLLGPADSHHFEIATPTTFTFLKFTNAYLGAGEATAQQHWNSVTENLLQAFQQDRLHLSPTIKERIDQLIRLIVTEWQDDKNENNHTIRLLVQALLSMVQNNISPTTQTITGKHSEKITQLLNYIHEHIHQTDDIQTEQLAERFDYSKHYLGTYFKEQTGVTLREYVNNYKLHLIENRLKHSSFSLKEISNEFGFSDMSHFNKFFRKHHQMSPSSFRSKIADKQ</sequence>
<evidence type="ECO:0000259" key="4">
    <source>
        <dbReference type="PROSITE" id="PS01124"/>
    </source>
</evidence>
<dbReference type="PROSITE" id="PS01124">
    <property type="entry name" value="HTH_ARAC_FAMILY_2"/>
    <property type="match status" value="1"/>
</dbReference>
<keyword evidence="3" id="KW-0804">Transcription</keyword>
<organism evidence="5 6">
    <name type="scientific">Chitinophaga jiangningensis</name>
    <dbReference type="NCBI Taxonomy" id="1419482"/>
    <lineage>
        <taxon>Bacteria</taxon>
        <taxon>Pseudomonadati</taxon>
        <taxon>Bacteroidota</taxon>
        <taxon>Chitinophagia</taxon>
        <taxon>Chitinophagales</taxon>
        <taxon>Chitinophagaceae</taxon>
        <taxon>Chitinophaga</taxon>
    </lineage>
</organism>
<dbReference type="Pfam" id="PF02311">
    <property type="entry name" value="AraC_binding"/>
    <property type="match status" value="1"/>
</dbReference>
<dbReference type="STRING" id="1419482.SAMN05444266_107209"/>
<dbReference type="PANTHER" id="PTHR43280:SF27">
    <property type="entry name" value="TRANSCRIPTIONAL REGULATOR MTLR"/>
    <property type="match status" value="1"/>
</dbReference>
<dbReference type="PRINTS" id="PR00032">
    <property type="entry name" value="HTHARAC"/>
</dbReference>
<dbReference type="InterPro" id="IPR037923">
    <property type="entry name" value="HTH-like"/>
</dbReference>
<name>A0A1M7HFR3_9BACT</name>
<dbReference type="RefSeq" id="WP_073084205.1">
    <property type="nucleotide sequence ID" value="NZ_FRBL01000007.1"/>
</dbReference>
<evidence type="ECO:0000313" key="6">
    <source>
        <dbReference type="Proteomes" id="UP000184420"/>
    </source>
</evidence>
<dbReference type="InterPro" id="IPR018060">
    <property type="entry name" value="HTH_AraC"/>
</dbReference>
<dbReference type="Gene3D" id="1.10.10.60">
    <property type="entry name" value="Homeodomain-like"/>
    <property type="match status" value="2"/>
</dbReference>
<dbReference type="Gene3D" id="2.60.120.10">
    <property type="entry name" value="Jelly Rolls"/>
    <property type="match status" value="1"/>
</dbReference>
<dbReference type="AlphaFoldDB" id="A0A1M7HFR3"/>
<dbReference type="EMBL" id="FRBL01000007">
    <property type="protein sequence ID" value="SHM26987.1"/>
    <property type="molecule type" value="Genomic_DNA"/>
</dbReference>
<feature type="domain" description="HTH araC/xylS-type" evidence="4">
    <location>
        <begin position="175"/>
        <end position="275"/>
    </location>
</feature>
<dbReference type="InterPro" id="IPR020449">
    <property type="entry name" value="Tscrpt_reg_AraC-type_HTH"/>
</dbReference>
<dbReference type="Proteomes" id="UP000184420">
    <property type="component" value="Unassembled WGS sequence"/>
</dbReference>
<dbReference type="PANTHER" id="PTHR43280">
    <property type="entry name" value="ARAC-FAMILY TRANSCRIPTIONAL REGULATOR"/>
    <property type="match status" value="1"/>
</dbReference>
<reference evidence="5 6" key="1">
    <citation type="submission" date="2016-11" db="EMBL/GenBank/DDBJ databases">
        <authorList>
            <person name="Jaros S."/>
            <person name="Januszkiewicz K."/>
            <person name="Wedrychowicz H."/>
        </authorList>
    </citation>
    <scope>NUCLEOTIDE SEQUENCE [LARGE SCALE GENOMIC DNA]</scope>
    <source>
        <strain evidence="5 6">DSM 27406</strain>
    </source>
</reference>
<proteinExistence type="predicted"/>
<evidence type="ECO:0000256" key="2">
    <source>
        <dbReference type="ARBA" id="ARBA00023125"/>
    </source>
</evidence>
<keyword evidence="1" id="KW-0805">Transcription regulation</keyword>